<accession>A0A927BDI6</accession>
<proteinExistence type="predicted"/>
<protein>
    <recommendedName>
        <fullName evidence="3">RHS repeat-associated core domain-containing protein</fullName>
    </recommendedName>
</protein>
<organism evidence="1 2">
    <name type="scientific">Hymenobacter montanus</name>
    <dbReference type="NCBI Taxonomy" id="2771359"/>
    <lineage>
        <taxon>Bacteria</taxon>
        <taxon>Pseudomonadati</taxon>
        <taxon>Bacteroidota</taxon>
        <taxon>Cytophagia</taxon>
        <taxon>Cytophagales</taxon>
        <taxon>Hymenobacteraceae</taxon>
        <taxon>Hymenobacter</taxon>
    </lineage>
</organism>
<evidence type="ECO:0008006" key="3">
    <source>
        <dbReference type="Google" id="ProtNLM"/>
    </source>
</evidence>
<reference evidence="1" key="1">
    <citation type="submission" date="2020-09" db="EMBL/GenBank/DDBJ databases">
        <authorList>
            <person name="Kim M.K."/>
        </authorList>
    </citation>
    <scope>NUCLEOTIDE SEQUENCE</scope>
    <source>
        <strain evidence="1">BT664</strain>
    </source>
</reference>
<dbReference type="Proteomes" id="UP000612233">
    <property type="component" value="Unassembled WGS sequence"/>
</dbReference>
<dbReference type="RefSeq" id="WP_191005639.1">
    <property type="nucleotide sequence ID" value="NZ_JACXAD010000013.1"/>
</dbReference>
<dbReference type="EMBL" id="JACXAD010000013">
    <property type="protein sequence ID" value="MBD2768831.1"/>
    <property type="molecule type" value="Genomic_DNA"/>
</dbReference>
<dbReference type="Gene3D" id="2.180.10.10">
    <property type="entry name" value="RHS repeat-associated core"/>
    <property type="match status" value="1"/>
</dbReference>
<name>A0A927BDI6_9BACT</name>
<gene>
    <name evidence="1" type="ORF">IC235_13125</name>
</gene>
<dbReference type="AlphaFoldDB" id="A0A927BDI6"/>
<evidence type="ECO:0000313" key="1">
    <source>
        <dbReference type="EMBL" id="MBD2768831.1"/>
    </source>
</evidence>
<sequence length="376" mass="39903">MFDADSNLLSQQTQQLSAAALNNYEALRLQVVVPQDGYVSAYVGNESNVDVFFDDVTVEHRQGLQVQETQYDPTGLELAGVTGTTPGLKPLNQYKFNGKEFQADLGLNWNHQDWRFIDLARGPVWLSVDPEVENGQETMSPYVFNYDNPIRYADANGRQGVPAPNTNPAADLRTVATAVINSVTNVWDTPVSNSAANGVAYAAYGGDAKTVGDVVIAAVIQMGKGYELASNLYSRSGNVPGVPRKDFSPAAQAAGFQGKGNYPGVDKWRNVTLKPGTVVHAGEPGGGNFATTGRGLQKAAGSASKFSQGLQVGPHPVHGYRPGTAAYEIKSPTPAAMGTTLANPQHGSGGLPQLYIPNLQDKNVAVKGPTTPFVKP</sequence>
<comment type="caution">
    <text evidence="1">The sequence shown here is derived from an EMBL/GenBank/DDBJ whole genome shotgun (WGS) entry which is preliminary data.</text>
</comment>
<evidence type="ECO:0000313" key="2">
    <source>
        <dbReference type="Proteomes" id="UP000612233"/>
    </source>
</evidence>
<keyword evidence="2" id="KW-1185">Reference proteome</keyword>